<sequence>MVFTLVTLSALLAGPLNTWRGWQLLNLWLLVVVALMAWAVTGLNRRTGAMESENTPASS</sequence>
<comment type="caution">
    <text evidence="2">The sequence shown here is derived from an EMBL/GenBank/DDBJ whole genome shotgun (WGS) entry which is preliminary data.</text>
</comment>
<evidence type="ECO:0000313" key="3">
    <source>
        <dbReference type="Proteomes" id="UP000604243"/>
    </source>
</evidence>
<keyword evidence="1" id="KW-1133">Transmembrane helix</keyword>
<evidence type="ECO:0000313" key="2">
    <source>
        <dbReference type="EMBL" id="GHC21427.1"/>
    </source>
</evidence>
<keyword evidence="1" id="KW-0472">Membrane</keyword>
<evidence type="ECO:0000256" key="1">
    <source>
        <dbReference type="SAM" id="Phobius"/>
    </source>
</evidence>
<name>A0ABQ3FEQ7_9GAMM</name>
<reference evidence="3" key="1">
    <citation type="journal article" date="2019" name="Int. J. Syst. Evol. Microbiol.">
        <title>The Global Catalogue of Microorganisms (GCM) 10K type strain sequencing project: providing services to taxonomists for standard genome sequencing and annotation.</title>
        <authorList>
            <consortium name="The Broad Institute Genomics Platform"/>
            <consortium name="The Broad Institute Genome Sequencing Center for Infectious Disease"/>
            <person name="Wu L."/>
            <person name="Ma J."/>
        </authorList>
    </citation>
    <scope>NUCLEOTIDE SEQUENCE [LARGE SCALE GENOMIC DNA]</scope>
    <source>
        <strain evidence="3">KCTC 42082</strain>
    </source>
</reference>
<gene>
    <name evidence="2" type="ORF">GCM10010082_11400</name>
</gene>
<proteinExistence type="predicted"/>
<dbReference type="EMBL" id="BMZM01000002">
    <property type="protein sequence ID" value="GHC21427.1"/>
    <property type="molecule type" value="Genomic_DNA"/>
</dbReference>
<feature type="transmembrane region" description="Helical" evidence="1">
    <location>
        <begin position="28"/>
        <end position="44"/>
    </location>
</feature>
<dbReference type="Proteomes" id="UP000604243">
    <property type="component" value="Unassembled WGS sequence"/>
</dbReference>
<organism evidence="2 3">
    <name type="scientific">Kushneria pakistanensis</name>
    <dbReference type="NCBI Taxonomy" id="1508770"/>
    <lineage>
        <taxon>Bacteria</taxon>
        <taxon>Pseudomonadati</taxon>
        <taxon>Pseudomonadota</taxon>
        <taxon>Gammaproteobacteria</taxon>
        <taxon>Oceanospirillales</taxon>
        <taxon>Halomonadaceae</taxon>
        <taxon>Kushneria</taxon>
    </lineage>
</organism>
<protein>
    <submittedName>
        <fullName evidence="2">Uncharacterized protein</fullName>
    </submittedName>
</protein>
<accession>A0ABQ3FEQ7</accession>
<keyword evidence="1" id="KW-0812">Transmembrane</keyword>
<keyword evidence="3" id="KW-1185">Reference proteome</keyword>